<gene>
    <name evidence="2" type="ORF">H9L10_12525</name>
</gene>
<keyword evidence="1" id="KW-0472">Membrane</keyword>
<feature type="transmembrane region" description="Helical" evidence="1">
    <location>
        <begin position="158"/>
        <end position="177"/>
    </location>
</feature>
<dbReference type="EMBL" id="CP060712">
    <property type="protein sequence ID" value="QNN49054.1"/>
    <property type="molecule type" value="Genomic_DNA"/>
</dbReference>
<feature type="transmembrane region" description="Helical" evidence="1">
    <location>
        <begin position="90"/>
        <end position="116"/>
    </location>
</feature>
<dbReference type="AlphaFoldDB" id="A0A7G9R0C9"/>
<feature type="transmembrane region" description="Helical" evidence="1">
    <location>
        <begin position="28"/>
        <end position="52"/>
    </location>
</feature>
<keyword evidence="1" id="KW-0812">Transmembrane</keyword>
<organism evidence="2 3">
    <name type="scientific">Phycicoccus endophyticus</name>
    <dbReference type="NCBI Taxonomy" id="1690220"/>
    <lineage>
        <taxon>Bacteria</taxon>
        <taxon>Bacillati</taxon>
        <taxon>Actinomycetota</taxon>
        <taxon>Actinomycetes</taxon>
        <taxon>Micrococcales</taxon>
        <taxon>Intrasporangiaceae</taxon>
        <taxon>Phycicoccus</taxon>
    </lineage>
</organism>
<dbReference type="RefSeq" id="WP_166102963.1">
    <property type="nucleotide sequence ID" value="NZ_BMMY01000006.1"/>
</dbReference>
<protein>
    <submittedName>
        <fullName evidence="2">Uncharacterized protein</fullName>
    </submittedName>
</protein>
<dbReference type="KEGG" id="pei:H9L10_12525"/>
<evidence type="ECO:0000313" key="3">
    <source>
        <dbReference type="Proteomes" id="UP000515976"/>
    </source>
</evidence>
<reference evidence="2 3" key="1">
    <citation type="submission" date="2020-08" db="EMBL/GenBank/DDBJ databases">
        <title>Genome sequence of Phycicoccus endophyticus JCM 31784T.</title>
        <authorList>
            <person name="Hyun D.-W."/>
            <person name="Bae J.-W."/>
        </authorList>
    </citation>
    <scope>NUCLEOTIDE SEQUENCE [LARGE SCALE GENOMIC DNA]</scope>
    <source>
        <strain evidence="2 3">JCM 31784</strain>
    </source>
</reference>
<proteinExistence type="predicted"/>
<feature type="transmembrane region" description="Helical" evidence="1">
    <location>
        <begin position="192"/>
        <end position="212"/>
    </location>
</feature>
<name>A0A7G9R0C9_9MICO</name>
<dbReference type="Proteomes" id="UP000515976">
    <property type="component" value="Chromosome"/>
</dbReference>
<accession>A0A7G9R0C9</accession>
<evidence type="ECO:0000313" key="2">
    <source>
        <dbReference type="EMBL" id="QNN49054.1"/>
    </source>
</evidence>
<evidence type="ECO:0000256" key="1">
    <source>
        <dbReference type="SAM" id="Phobius"/>
    </source>
</evidence>
<feature type="transmembrane region" description="Helical" evidence="1">
    <location>
        <begin position="122"/>
        <end position="146"/>
    </location>
</feature>
<feature type="transmembrane region" description="Helical" evidence="1">
    <location>
        <begin position="58"/>
        <end position="78"/>
    </location>
</feature>
<dbReference type="InterPro" id="IPR045466">
    <property type="entry name" value="DUF6498"/>
</dbReference>
<keyword evidence="1" id="KW-1133">Transmembrane helix</keyword>
<dbReference type="Pfam" id="PF20108">
    <property type="entry name" value="DUF6498"/>
    <property type="match status" value="1"/>
</dbReference>
<sequence length="235" mass="24717">MNALLGGLGRLVGLRLVLRMTAGLPRRAARALLLATVLVVNVAPAVAVLTGAVGYGDVWLWLAVEVVTIYVWTLARALATREPGGPALGVAFFGVHYGMFALVPFLLGALLVLPAAPLRSPLLTVLVLGGLGFLAVGWSVAGAVVAGRRPSVGDYVRAYARMFLAYAALLLPLVAGTKDGTLLPLTDSRQRLLALVVLLAKLALELVLVVGIERRPDGRTYLLGRPIVVSTRRSS</sequence>
<keyword evidence="3" id="KW-1185">Reference proteome</keyword>